<dbReference type="EMBL" id="CALNXK010000076">
    <property type="protein sequence ID" value="CAH3145655.1"/>
    <property type="molecule type" value="Genomic_DNA"/>
</dbReference>
<evidence type="ECO:0000313" key="9">
    <source>
        <dbReference type="Proteomes" id="UP001159405"/>
    </source>
</evidence>
<dbReference type="SUPFAM" id="SSF46689">
    <property type="entry name" value="Homeodomain-like"/>
    <property type="match status" value="1"/>
</dbReference>
<dbReference type="PANTHER" id="PTHR24327">
    <property type="entry name" value="HOMEOBOX PROTEIN"/>
    <property type="match status" value="1"/>
</dbReference>
<evidence type="ECO:0000256" key="3">
    <source>
        <dbReference type="ARBA" id="ARBA00023242"/>
    </source>
</evidence>
<reference evidence="8 9" key="1">
    <citation type="submission" date="2022-05" db="EMBL/GenBank/DDBJ databases">
        <authorList>
            <consortium name="Genoscope - CEA"/>
            <person name="William W."/>
        </authorList>
    </citation>
    <scope>NUCLEOTIDE SEQUENCE [LARGE SCALE GENOMIC DNA]</scope>
</reference>
<dbReference type="SMART" id="SM00389">
    <property type="entry name" value="HOX"/>
    <property type="match status" value="1"/>
</dbReference>
<gene>
    <name evidence="8" type="ORF">PLOB_00044628</name>
</gene>
<evidence type="ECO:0000256" key="1">
    <source>
        <dbReference type="ARBA" id="ARBA00023125"/>
    </source>
</evidence>
<comment type="caution">
    <text evidence="8">The sequence shown here is derived from an EMBL/GenBank/DDBJ whole genome shotgun (WGS) entry which is preliminary data.</text>
</comment>
<evidence type="ECO:0000259" key="7">
    <source>
        <dbReference type="PROSITE" id="PS50071"/>
    </source>
</evidence>
<feature type="DNA-binding region" description="Homeobox" evidence="4">
    <location>
        <begin position="69"/>
        <end position="128"/>
    </location>
</feature>
<dbReference type="CDD" id="cd00086">
    <property type="entry name" value="homeodomain"/>
    <property type="match status" value="1"/>
</dbReference>
<accession>A0ABN8PKC4</accession>
<feature type="domain" description="Homeobox" evidence="7">
    <location>
        <begin position="67"/>
        <end position="127"/>
    </location>
</feature>
<evidence type="ECO:0000256" key="6">
    <source>
        <dbReference type="SAM" id="MobiDB-lite"/>
    </source>
</evidence>
<dbReference type="Gene3D" id="1.10.10.60">
    <property type="entry name" value="Homeodomain-like"/>
    <property type="match status" value="1"/>
</dbReference>
<dbReference type="PROSITE" id="PS50071">
    <property type="entry name" value="HOMEOBOX_2"/>
    <property type="match status" value="1"/>
</dbReference>
<dbReference type="Proteomes" id="UP001159405">
    <property type="component" value="Unassembled WGS sequence"/>
</dbReference>
<dbReference type="InterPro" id="IPR001356">
    <property type="entry name" value="HD"/>
</dbReference>
<protein>
    <recommendedName>
        <fullName evidence="7">Homeobox domain-containing protein</fullName>
    </recommendedName>
</protein>
<keyword evidence="3 4" id="KW-0539">Nucleus</keyword>
<dbReference type="PANTHER" id="PTHR24327:SF41">
    <property type="entry name" value="BRAIN-SPECIFIC HOMEOBOX PROTEIN"/>
    <property type="match status" value="1"/>
</dbReference>
<name>A0ABN8PKC4_9CNID</name>
<sequence>MSRGGFSSFDSFFMEPMPELEPRDSSLFANISNVEQRYMFQDIDGFGLNKAKATVDQELFVTGKVQAQNRNPRTAFSSLQKRVLEEEFQRCSYPSSRERAILAYVLELRPEVVQNWFKRKRYRRRRESPSVEHHAQSSNSVTPEQSVPTTENIICRNTVIHYTTGGAVIQIN</sequence>
<evidence type="ECO:0000313" key="8">
    <source>
        <dbReference type="EMBL" id="CAH3145655.1"/>
    </source>
</evidence>
<dbReference type="InterPro" id="IPR050460">
    <property type="entry name" value="Distal-less_Homeobox_TF"/>
</dbReference>
<keyword evidence="2 4" id="KW-0371">Homeobox</keyword>
<evidence type="ECO:0000256" key="4">
    <source>
        <dbReference type="PROSITE-ProRule" id="PRU00108"/>
    </source>
</evidence>
<keyword evidence="9" id="KW-1185">Reference proteome</keyword>
<evidence type="ECO:0000256" key="5">
    <source>
        <dbReference type="RuleBase" id="RU000682"/>
    </source>
</evidence>
<feature type="region of interest" description="Disordered" evidence="6">
    <location>
        <begin position="124"/>
        <end position="148"/>
    </location>
</feature>
<evidence type="ECO:0000256" key="2">
    <source>
        <dbReference type="ARBA" id="ARBA00023155"/>
    </source>
</evidence>
<dbReference type="InterPro" id="IPR009057">
    <property type="entry name" value="Homeodomain-like_sf"/>
</dbReference>
<organism evidence="8 9">
    <name type="scientific">Porites lobata</name>
    <dbReference type="NCBI Taxonomy" id="104759"/>
    <lineage>
        <taxon>Eukaryota</taxon>
        <taxon>Metazoa</taxon>
        <taxon>Cnidaria</taxon>
        <taxon>Anthozoa</taxon>
        <taxon>Hexacorallia</taxon>
        <taxon>Scleractinia</taxon>
        <taxon>Fungiina</taxon>
        <taxon>Poritidae</taxon>
        <taxon>Porites</taxon>
    </lineage>
</organism>
<comment type="subcellular location">
    <subcellularLocation>
        <location evidence="4 5">Nucleus</location>
    </subcellularLocation>
</comment>
<keyword evidence="1 4" id="KW-0238">DNA-binding</keyword>
<dbReference type="Pfam" id="PF00046">
    <property type="entry name" value="Homeodomain"/>
    <property type="match status" value="1"/>
</dbReference>
<feature type="compositionally biased region" description="Polar residues" evidence="6">
    <location>
        <begin position="136"/>
        <end position="148"/>
    </location>
</feature>
<proteinExistence type="predicted"/>